<protein>
    <submittedName>
        <fullName evidence="3">Uncharacterized protein</fullName>
    </submittedName>
</protein>
<evidence type="ECO:0000313" key="3">
    <source>
        <dbReference type="EMBL" id="EJK63294.1"/>
    </source>
</evidence>
<feature type="region of interest" description="Disordered" evidence="1">
    <location>
        <begin position="41"/>
        <end position="69"/>
    </location>
</feature>
<keyword evidence="2" id="KW-0472">Membrane</keyword>
<keyword evidence="2" id="KW-1133">Transmembrane helix</keyword>
<keyword evidence="2" id="KW-0812">Transmembrane</keyword>
<reference evidence="3 4" key="1">
    <citation type="journal article" date="2012" name="Genome Biol.">
        <title>Genome and low-iron response of an oceanic diatom adapted to chronic iron limitation.</title>
        <authorList>
            <person name="Lommer M."/>
            <person name="Specht M."/>
            <person name="Roy A.S."/>
            <person name="Kraemer L."/>
            <person name="Andreson R."/>
            <person name="Gutowska M.A."/>
            <person name="Wolf J."/>
            <person name="Bergner S.V."/>
            <person name="Schilhabel M.B."/>
            <person name="Klostermeier U.C."/>
            <person name="Beiko R.G."/>
            <person name="Rosenstiel P."/>
            <person name="Hippler M."/>
            <person name="Laroche J."/>
        </authorList>
    </citation>
    <scope>NUCLEOTIDE SEQUENCE [LARGE SCALE GENOMIC DNA]</scope>
    <source>
        <strain evidence="3 4">CCMP1005</strain>
    </source>
</reference>
<accession>K0SEA7</accession>
<evidence type="ECO:0000256" key="2">
    <source>
        <dbReference type="SAM" id="Phobius"/>
    </source>
</evidence>
<dbReference type="eggNOG" id="ENOG502SDSX">
    <property type="taxonomic scope" value="Eukaryota"/>
</dbReference>
<feature type="non-terminal residue" evidence="3">
    <location>
        <position position="1"/>
    </location>
</feature>
<sequence>ALIPLPALHSAPGPQGVLGLDEMIRRRGSALSSLEKQKSSSLLIGYDDDDGGTDTSPEPATPDDNGSFDGDNVLLQVKGKLSAFLRVQQQMGKRGGAAEHRGVPQSTIDEPDAGAPECAHHDSLHAILRLVFTQWDPMFRERVPAMPPMTVVIGALGGFVHPIFSIIYHWWFATSLEPSKRVAHWSRRLDNVFIHFASACCSYATSGRLDYFLVNLLFNFDSALKQFEEKISPRRNTKRIGVSSKTPWPFLLQVVQPYLHLAKVSVLLYLFPMIVFGHLWEFAQFVTMFALSGWLFKLYPFGGWSHSL</sequence>
<comment type="caution">
    <text evidence="3">The sequence shown here is derived from an EMBL/GenBank/DDBJ whole genome shotgun (WGS) entry which is preliminary data.</text>
</comment>
<feature type="transmembrane region" description="Helical" evidence="2">
    <location>
        <begin position="192"/>
        <end position="218"/>
    </location>
</feature>
<evidence type="ECO:0000313" key="4">
    <source>
        <dbReference type="Proteomes" id="UP000266841"/>
    </source>
</evidence>
<gene>
    <name evidence="3" type="ORF">THAOC_16055</name>
</gene>
<keyword evidence="4" id="KW-1185">Reference proteome</keyword>
<dbReference type="OrthoDB" id="42068at2759"/>
<feature type="transmembrane region" description="Helical" evidence="2">
    <location>
        <begin position="266"/>
        <end position="296"/>
    </location>
</feature>
<feature type="region of interest" description="Disordered" evidence="1">
    <location>
        <begin position="93"/>
        <end position="115"/>
    </location>
</feature>
<dbReference type="AlphaFoldDB" id="K0SEA7"/>
<evidence type="ECO:0000256" key="1">
    <source>
        <dbReference type="SAM" id="MobiDB-lite"/>
    </source>
</evidence>
<organism evidence="3 4">
    <name type="scientific">Thalassiosira oceanica</name>
    <name type="common">Marine diatom</name>
    <dbReference type="NCBI Taxonomy" id="159749"/>
    <lineage>
        <taxon>Eukaryota</taxon>
        <taxon>Sar</taxon>
        <taxon>Stramenopiles</taxon>
        <taxon>Ochrophyta</taxon>
        <taxon>Bacillariophyta</taxon>
        <taxon>Coscinodiscophyceae</taxon>
        <taxon>Thalassiosirophycidae</taxon>
        <taxon>Thalassiosirales</taxon>
        <taxon>Thalassiosiraceae</taxon>
        <taxon>Thalassiosira</taxon>
    </lineage>
</organism>
<dbReference type="Proteomes" id="UP000266841">
    <property type="component" value="Unassembled WGS sequence"/>
</dbReference>
<dbReference type="EMBL" id="AGNL01018332">
    <property type="protein sequence ID" value="EJK63294.1"/>
    <property type="molecule type" value="Genomic_DNA"/>
</dbReference>
<feature type="transmembrane region" description="Helical" evidence="2">
    <location>
        <begin position="149"/>
        <end position="172"/>
    </location>
</feature>
<name>K0SEA7_THAOC</name>
<proteinExistence type="predicted"/>